<evidence type="ECO:0000259" key="1">
    <source>
        <dbReference type="Pfam" id="PF13453"/>
    </source>
</evidence>
<dbReference type="Proteomes" id="UP000006327">
    <property type="component" value="Unassembled WGS sequence"/>
</dbReference>
<comment type="caution">
    <text evidence="2">The sequence shown here is derived from an EMBL/GenBank/DDBJ whole genome shotgun (WGS) entry which is preliminary data.</text>
</comment>
<dbReference type="EMBL" id="BAEO01000014">
    <property type="protein sequence ID" value="GAC18153.1"/>
    <property type="molecule type" value="Genomic_DNA"/>
</dbReference>
<feature type="domain" description="Transcription factor zinc-finger" evidence="1">
    <location>
        <begin position="2"/>
        <end position="43"/>
    </location>
</feature>
<name>K6YNC9_9ALTE</name>
<gene>
    <name evidence="2" type="ORF">GARC_1173</name>
</gene>
<organism evidence="2 3">
    <name type="scientific">Paraglaciecola arctica BSs20135</name>
    <dbReference type="NCBI Taxonomy" id="493475"/>
    <lineage>
        <taxon>Bacteria</taxon>
        <taxon>Pseudomonadati</taxon>
        <taxon>Pseudomonadota</taxon>
        <taxon>Gammaproteobacteria</taxon>
        <taxon>Alteromonadales</taxon>
        <taxon>Alteromonadaceae</taxon>
        <taxon>Paraglaciecola</taxon>
    </lineage>
</organism>
<dbReference type="OrthoDB" id="9814037at2"/>
<sequence length="185" mass="21511">MKCTACNTGKLNPSFIDGLFRAHTCSDCGGDWILIEDYAAWRERHPDYEFAKDIQFEEVEAVEKKQAILCPVTHTIMRKFKISANNSHRLDYSTAIGGLWLDKGEWELLIHEGLAGSLNALVTESWQRKIRQDSAREHLTDIYRDRFGDEVYNKVKEMREWLKSQPHKADLRAYLMAEDPYSAKR</sequence>
<reference evidence="2 3" key="1">
    <citation type="journal article" date="2017" name="Antonie Van Leeuwenhoek">
        <title>Rhizobium rhizosphaerae sp. nov., a novel species isolated from rice rhizosphere.</title>
        <authorList>
            <person name="Zhao J.J."/>
            <person name="Zhang J."/>
            <person name="Zhang R.J."/>
            <person name="Zhang C.W."/>
            <person name="Yin H.Q."/>
            <person name="Zhang X.X."/>
        </authorList>
    </citation>
    <scope>NUCLEOTIDE SEQUENCE [LARGE SCALE GENOMIC DNA]</scope>
    <source>
        <strain evidence="2 3">BSs20135</strain>
    </source>
</reference>
<dbReference type="Pfam" id="PF13453">
    <property type="entry name" value="Zn_ribbon_TFIIB"/>
    <property type="match status" value="1"/>
</dbReference>
<accession>K6YNC9</accession>
<proteinExistence type="predicted"/>
<dbReference type="RefSeq" id="WP_007617673.1">
    <property type="nucleotide sequence ID" value="NZ_BAEO01000014.1"/>
</dbReference>
<evidence type="ECO:0000313" key="3">
    <source>
        <dbReference type="Proteomes" id="UP000006327"/>
    </source>
</evidence>
<evidence type="ECO:0000313" key="2">
    <source>
        <dbReference type="EMBL" id="GAC18153.1"/>
    </source>
</evidence>
<dbReference type="InterPro" id="IPR027392">
    <property type="entry name" value="TF_Znf"/>
</dbReference>
<dbReference type="eggNOG" id="COG3809">
    <property type="taxonomic scope" value="Bacteria"/>
</dbReference>
<keyword evidence="3" id="KW-1185">Reference proteome</keyword>
<protein>
    <recommendedName>
        <fullName evidence="1">Transcription factor zinc-finger domain-containing protein</fullName>
    </recommendedName>
</protein>
<dbReference type="AlphaFoldDB" id="K6YNC9"/>
<dbReference type="STRING" id="493475.GARC_1173"/>